<feature type="domain" description="GGDEF" evidence="9">
    <location>
        <begin position="651"/>
        <end position="789"/>
    </location>
</feature>
<dbReference type="EMBL" id="QPJK01000001">
    <property type="protein sequence ID" value="RCW75448.1"/>
    <property type="molecule type" value="Genomic_DNA"/>
</dbReference>
<dbReference type="InterPro" id="IPR000014">
    <property type="entry name" value="PAS"/>
</dbReference>
<dbReference type="PANTHER" id="PTHR44757">
    <property type="entry name" value="DIGUANYLATE CYCLASE DGCP"/>
    <property type="match status" value="1"/>
</dbReference>
<dbReference type="PROSITE" id="PS50113">
    <property type="entry name" value="PAC"/>
    <property type="match status" value="2"/>
</dbReference>
<keyword evidence="3 5" id="KW-1133">Transmembrane helix</keyword>
<feature type="transmembrane region" description="Helical" evidence="5">
    <location>
        <begin position="20"/>
        <end position="43"/>
    </location>
</feature>
<dbReference type="SMART" id="SM01079">
    <property type="entry name" value="CHASE"/>
    <property type="match status" value="1"/>
</dbReference>
<dbReference type="SMART" id="SM00267">
    <property type="entry name" value="GGDEF"/>
    <property type="match status" value="1"/>
</dbReference>
<dbReference type="InterPro" id="IPR029787">
    <property type="entry name" value="Nucleotide_cyclase"/>
</dbReference>
<dbReference type="OrthoDB" id="9813903at2"/>
<dbReference type="NCBIfam" id="TIGR00254">
    <property type="entry name" value="GGDEF"/>
    <property type="match status" value="1"/>
</dbReference>
<gene>
    <name evidence="10" type="ORF">DES41_10140</name>
</gene>
<feature type="domain" description="PAC" evidence="6">
    <location>
        <begin position="569"/>
        <end position="619"/>
    </location>
</feature>
<dbReference type="GO" id="GO:0007165">
    <property type="term" value="P:signal transduction"/>
    <property type="evidence" value="ECO:0007669"/>
    <property type="project" value="UniProtKB-ARBA"/>
</dbReference>
<evidence type="ECO:0000259" key="6">
    <source>
        <dbReference type="PROSITE" id="PS50113"/>
    </source>
</evidence>
<dbReference type="GO" id="GO:0003824">
    <property type="term" value="F:catalytic activity"/>
    <property type="evidence" value="ECO:0007669"/>
    <property type="project" value="UniProtKB-ARBA"/>
</dbReference>
<evidence type="ECO:0000313" key="10">
    <source>
        <dbReference type="EMBL" id="RCW75448.1"/>
    </source>
</evidence>
<evidence type="ECO:0000259" key="7">
    <source>
        <dbReference type="PROSITE" id="PS50839"/>
    </source>
</evidence>
<dbReference type="RefSeq" id="WP_114464838.1">
    <property type="nucleotide sequence ID" value="NZ_QPJK01000001.1"/>
</dbReference>
<reference evidence="10 11" key="1">
    <citation type="submission" date="2018-07" db="EMBL/GenBank/DDBJ databases">
        <title>Genomic Encyclopedia of Type Strains, Phase IV (KMG-IV): sequencing the most valuable type-strain genomes for metagenomic binning, comparative biology and taxonomic classification.</title>
        <authorList>
            <person name="Goeker M."/>
        </authorList>
    </citation>
    <scope>NUCLEOTIDE SEQUENCE [LARGE SCALE GENOMIC DNA]</scope>
    <source>
        <strain evidence="10 11">DSM 21634</strain>
    </source>
</reference>
<evidence type="ECO:0000259" key="8">
    <source>
        <dbReference type="PROSITE" id="PS50883"/>
    </source>
</evidence>
<feature type="domain" description="CHASE" evidence="7">
    <location>
        <begin position="150"/>
        <end position="257"/>
    </location>
</feature>
<evidence type="ECO:0000256" key="3">
    <source>
        <dbReference type="ARBA" id="ARBA00022989"/>
    </source>
</evidence>
<dbReference type="SUPFAM" id="SSF55073">
    <property type="entry name" value="Nucleotide cyclase"/>
    <property type="match status" value="1"/>
</dbReference>
<dbReference type="PROSITE" id="PS50887">
    <property type="entry name" value="GGDEF"/>
    <property type="match status" value="1"/>
</dbReference>
<evidence type="ECO:0000256" key="1">
    <source>
        <dbReference type="ARBA" id="ARBA00004370"/>
    </source>
</evidence>
<dbReference type="Pfam" id="PF08448">
    <property type="entry name" value="PAS_4"/>
    <property type="match status" value="1"/>
</dbReference>
<evidence type="ECO:0000256" key="2">
    <source>
        <dbReference type="ARBA" id="ARBA00022692"/>
    </source>
</evidence>
<dbReference type="Gene3D" id="3.30.450.350">
    <property type="entry name" value="CHASE domain"/>
    <property type="match status" value="1"/>
</dbReference>
<feature type="domain" description="EAL" evidence="8">
    <location>
        <begin position="798"/>
        <end position="1051"/>
    </location>
</feature>
<comment type="subcellular location">
    <subcellularLocation>
        <location evidence="1">Membrane</location>
    </subcellularLocation>
</comment>
<dbReference type="GO" id="GO:0016020">
    <property type="term" value="C:membrane"/>
    <property type="evidence" value="ECO:0007669"/>
    <property type="project" value="UniProtKB-SubCell"/>
</dbReference>
<dbReference type="InterPro" id="IPR035919">
    <property type="entry name" value="EAL_sf"/>
</dbReference>
<dbReference type="Gene3D" id="3.20.20.450">
    <property type="entry name" value="EAL domain"/>
    <property type="match status" value="1"/>
</dbReference>
<dbReference type="InterPro" id="IPR000700">
    <property type="entry name" value="PAS-assoc_C"/>
</dbReference>
<accession>A0A368Y7R6</accession>
<dbReference type="InterPro" id="IPR000160">
    <property type="entry name" value="GGDEF_dom"/>
</dbReference>
<evidence type="ECO:0000313" key="11">
    <source>
        <dbReference type="Proteomes" id="UP000252884"/>
    </source>
</evidence>
<dbReference type="InterPro" id="IPR006189">
    <property type="entry name" value="CHASE_dom"/>
</dbReference>
<dbReference type="InterPro" id="IPR043128">
    <property type="entry name" value="Rev_trsase/Diguanyl_cyclase"/>
</dbReference>
<evidence type="ECO:0000259" key="9">
    <source>
        <dbReference type="PROSITE" id="PS50887"/>
    </source>
</evidence>
<dbReference type="InterPro" id="IPR013656">
    <property type="entry name" value="PAS_4"/>
</dbReference>
<dbReference type="SUPFAM" id="SSF141868">
    <property type="entry name" value="EAL domain-like"/>
    <property type="match status" value="1"/>
</dbReference>
<dbReference type="SMART" id="SM00052">
    <property type="entry name" value="EAL"/>
    <property type="match status" value="1"/>
</dbReference>
<evidence type="ECO:0000256" key="5">
    <source>
        <dbReference type="SAM" id="Phobius"/>
    </source>
</evidence>
<sequence length="1051" mass="113531">MTTPSPSEPDRRTAPQAAGLWLRPALAAGLTSAALALVPWLYVQHRHSDTELALRALVAHEADSAVSNVQTQLRSFELVMRGVKGFFEGSDEVDAAEFRAFVDSLALQRTAPGLQGVGFVAHLRGAAVPRHAAAAAFDASGLVLRPPGQREAYAPILFMEPPTRNNRSALGLDVLTVPMARAAVEQSIATGALALTGKLQLVQDVGGGPEPGFVMYLPVYMPQAHGPGQEPQSLGPVGWADAPFRLRDLLAPVAADLMPGLHLQVFDGEQASEANHLFGLLDGQPAPFDGAPATAFAVHRVASFGGRNWTYVLTPTAAFIAQHSASDHRGLALTGLLLSLSAGVIVFLLLNARNRAQRLALQMSGEARALSVEIAGTLNAIPDLLVEMDGEGRYLALRARRLDGLIAPPEQIIGRTAHDLLPPAAAATVLQALALARDHGRSAGLRLEVEIKGQPRWFELSVACKTEHADPAQARFIVLSRDITSRMRILQALQENERVLLEAQRVAALGHFRVDRSDRACHLSPACARLLGLPPTERLAFDRFLACVDARQRQRVESLCLGEAAPVALEYEFRLAQGDGAVPRWLLLSTPGATEDGAERFFTLQDISSRRTSQEQLHRLAYYDQLTGLPNRSLFVKEATQLLAAAQARGMVGAAILLDLDRFKAINDNWGHRSGDAVLREVAQRLRDCVPAEHLVARLHADEFIVLLDALGDDEEEAQRLAQDRCRSVLRMLAVPSQVGGRELYCSASMGIAVFGREALTLEELLARADSAMELAKHDGRSTFRLFDEGLRNSVAERAQLEAALRQAVPRNELRLLYQPQIDADDALVGAEALCRWTHPERGPVSPAVFIALAEDSGSIYALGEWVLRTACRELAGWRPGTPLGQAVMAVNVSARQFHHPDFVSQVLDALHSTDADPARLKLELTESVVARDLDAIVNKMGALKSLGVRFSLDDFGTGYSSLSYLKRLPLDQLKIDQSFVRDLLADPNDAAIVRTVIALGASLGLDVVAEGVETAEQRAVLLAAGCHIYQGYLFAPPLPAEGLLALAGRS</sequence>
<dbReference type="InterPro" id="IPR052155">
    <property type="entry name" value="Biofilm_reg_signaling"/>
</dbReference>
<dbReference type="InterPro" id="IPR035965">
    <property type="entry name" value="PAS-like_dom_sf"/>
</dbReference>
<dbReference type="PANTHER" id="PTHR44757:SF2">
    <property type="entry name" value="BIOFILM ARCHITECTURE MAINTENANCE PROTEIN MBAA"/>
    <property type="match status" value="1"/>
</dbReference>
<evidence type="ECO:0000256" key="4">
    <source>
        <dbReference type="ARBA" id="ARBA00023136"/>
    </source>
</evidence>
<dbReference type="CDD" id="cd01948">
    <property type="entry name" value="EAL"/>
    <property type="match status" value="1"/>
</dbReference>
<comment type="caution">
    <text evidence="10">The sequence shown here is derived from an EMBL/GenBank/DDBJ whole genome shotgun (WGS) entry which is preliminary data.</text>
</comment>
<feature type="domain" description="PAC" evidence="6">
    <location>
        <begin position="441"/>
        <end position="495"/>
    </location>
</feature>
<dbReference type="Pfam" id="PF03924">
    <property type="entry name" value="CHASE"/>
    <property type="match status" value="1"/>
</dbReference>
<protein>
    <submittedName>
        <fullName evidence="10">Diguanylate cyclase (GGDEF)-like protein</fullName>
    </submittedName>
</protein>
<proteinExistence type="predicted"/>
<dbReference type="InterPro" id="IPR001633">
    <property type="entry name" value="EAL_dom"/>
</dbReference>
<keyword evidence="2 5" id="KW-0812">Transmembrane</keyword>
<dbReference type="AlphaFoldDB" id="A0A368Y7R6"/>
<dbReference type="Gene3D" id="3.30.450.20">
    <property type="entry name" value="PAS domain"/>
    <property type="match status" value="2"/>
</dbReference>
<keyword evidence="4 5" id="KW-0472">Membrane</keyword>
<dbReference type="PROSITE" id="PS50883">
    <property type="entry name" value="EAL"/>
    <property type="match status" value="1"/>
</dbReference>
<feature type="transmembrane region" description="Helical" evidence="5">
    <location>
        <begin position="330"/>
        <end position="350"/>
    </location>
</feature>
<organism evidence="10 11">
    <name type="scientific">Pseudorhodoferax soli</name>
    <dbReference type="NCBI Taxonomy" id="545864"/>
    <lineage>
        <taxon>Bacteria</taxon>
        <taxon>Pseudomonadati</taxon>
        <taxon>Pseudomonadota</taxon>
        <taxon>Betaproteobacteria</taxon>
        <taxon>Burkholderiales</taxon>
        <taxon>Comamonadaceae</taxon>
    </lineage>
</organism>
<dbReference type="Proteomes" id="UP000252884">
    <property type="component" value="Unassembled WGS sequence"/>
</dbReference>
<dbReference type="InterPro" id="IPR042240">
    <property type="entry name" value="CHASE_sf"/>
</dbReference>
<dbReference type="CDD" id="cd01949">
    <property type="entry name" value="GGDEF"/>
    <property type="match status" value="1"/>
</dbReference>
<dbReference type="PROSITE" id="PS50839">
    <property type="entry name" value="CHASE"/>
    <property type="match status" value="1"/>
</dbReference>
<dbReference type="CDD" id="cd00130">
    <property type="entry name" value="PAS"/>
    <property type="match status" value="1"/>
</dbReference>
<dbReference type="Gene3D" id="3.30.70.270">
    <property type="match status" value="1"/>
</dbReference>
<keyword evidence="11" id="KW-1185">Reference proteome</keyword>
<dbReference type="Pfam" id="PF00990">
    <property type="entry name" value="GGDEF"/>
    <property type="match status" value="1"/>
</dbReference>
<dbReference type="SUPFAM" id="SSF55785">
    <property type="entry name" value="PYP-like sensor domain (PAS domain)"/>
    <property type="match status" value="2"/>
</dbReference>
<dbReference type="FunFam" id="3.20.20.450:FF:000001">
    <property type="entry name" value="Cyclic di-GMP phosphodiesterase yahA"/>
    <property type="match status" value="1"/>
</dbReference>
<name>A0A368Y7R6_9BURK</name>
<dbReference type="Pfam" id="PF00563">
    <property type="entry name" value="EAL"/>
    <property type="match status" value="1"/>
</dbReference>